<accession>A0AAJ1EU41</accession>
<proteinExistence type="predicted"/>
<sequence>MLCSWRYRGETMAEPIVDYIVTPHAAFEIERRGVADEMARRVLGEPEQRLPVRPGREVLQSRAVLADKTYLIRVFVDVDCSPAEVVTIYRTSRISKYWRNEP</sequence>
<evidence type="ECO:0008006" key="3">
    <source>
        <dbReference type="Google" id="ProtNLM"/>
    </source>
</evidence>
<organism evidence="1 2">
    <name type="scientific">Candidatus Methylomirabilis tolerans</name>
    <dbReference type="NCBI Taxonomy" id="3123416"/>
    <lineage>
        <taxon>Bacteria</taxon>
        <taxon>Candidatus Methylomirabilota</taxon>
        <taxon>Candidatus Methylomirabilia</taxon>
        <taxon>Candidatus Methylomirabilales</taxon>
        <taxon>Candidatus Methylomirabilaceae</taxon>
        <taxon>Candidatus Methylomirabilis</taxon>
    </lineage>
</organism>
<evidence type="ECO:0000313" key="1">
    <source>
        <dbReference type="EMBL" id="MBZ0160829.1"/>
    </source>
</evidence>
<dbReference type="AlphaFoldDB" id="A0AAJ1EU41"/>
<name>A0AAJ1EU41_9BACT</name>
<dbReference type="Proteomes" id="UP001197609">
    <property type="component" value="Unassembled WGS sequence"/>
</dbReference>
<reference evidence="1 2" key="1">
    <citation type="journal article" date="2021" name="bioRxiv">
        <title>Unraveling nitrogen, sulfur and carbon metabolic pathways and microbial community transcriptional responses to substrate deprivation and toxicity stresses in a bioreactor mimicking anoxic brackish coastal sediment conditions.</title>
        <authorList>
            <person name="Martins P.D."/>
            <person name="Echeveste M.J."/>
            <person name="Arshad A."/>
            <person name="Kurth J."/>
            <person name="Ouboter H."/>
            <person name="Jetten M.S.M."/>
            <person name="Welte C.U."/>
        </authorList>
    </citation>
    <scope>NUCLEOTIDE SEQUENCE [LARGE SCALE GENOMIC DNA]</scope>
    <source>
        <strain evidence="1">MAG_38</strain>
    </source>
</reference>
<comment type="caution">
    <text evidence="1">The sequence shown here is derived from an EMBL/GenBank/DDBJ whole genome shotgun (WGS) entry which is preliminary data.</text>
</comment>
<protein>
    <recommendedName>
        <fullName evidence="3">DUF4258 domain-containing protein</fullName>
    </recommendedName>
</protein>
<gene>
    <name evidence="1" type="ORF">K8G79_11955</name>
</gene>
<dbReference type="EMBL" id="JAIOIU010000155">
    <property type="protein sequence ID" value="MBZ0160829.1"/>
    <property type="molecule type" value="Genomic_DNA"/>
</dbReference>
<evidence type="ECO:0000313" key="2">
    <source>
        <dbReference type="Proteomes" id="UP001197609"/>
    </source>
</evidence>